<name>A0ABD3MWI0_9STRA</name>
<keyword evidence="4" id="KW-1185">Reference proteome</keyword>
<feature type="compositionally biased region" description="Gly residues" evidence="1">
    <location>
        <begin position="167"/>
        <end position="181"/>
    </location>
</feature>
<feature type="compositionally biased region" description="Acidic residues" evidence="1">
    <location>
        <begin position="1"/>
        <end position="25"/>
    </location>
</feature>
<dbReference type="Pfam" id="PF20710">
    <property type="entry name" value="DUF6824"/>
    <property type="match status" value="1"/>
</dbReference>
<evidence type="ECO:0000256" key="1">
    <source>
        <dbReference type="SAM" id="MobiDB-lite"/>
    </source>
</evidence>
<feature type="domain" description="DUF6824" evidence="2">
    <location>
        <begin position="590"/>
        <end position="667"/>
    </location>
</feature>
<feature type="compositionally biased region" description="Gly residues" evidence="1">
    <location>
        <begin position="77"/>
        <end position="86"/>
    </location>
</feature>
<feature type="region of interest" description="Disordered" evidence="1">
    <location>
        <begin position="1"/>
        <end position="361"/>
    </location>
</feature>
<protein>
    <recommendedName>
        <fullName evidence="2">DUF6824 domain-containing protein</fullName>
    </recommendedName>
</protein>
<feature type="compositionally biased region" description="Basic and acidic residues" evidence="1">
    <location>
        <begin position="329"/>
        <end position="343"/>
    </location>
</feature>
<dbReference type="InterPro" id="IPR049227">
    <property type="entry name" value="DUF6824"/>
</dbReference>
<sequence length="892" mass="95423">MEDEYEYEDDECADDDGYEDEEETVPAEWSPPQNASLRRRRGAGDGGGRRPPSIPSASMGPTPPRPQFVRRRRPGPGEVGGAGGAGRPPPPPPRLVNLSSGSGSGDSREEARAAGGDDPYCVGVAAANGGPSGRDRRPGGRIQVVGGGSTDMSPWGGIVSRSRSAESGGGGAAGMGAGSSVGGSNEWEPPRPTRQPMVPPPGPPVQGVGGGHGTTGHPHQYSNPHYVTWDYYGGQRPPHHPPPYSPEGQPSPSLAYPGPPPQSSYPPDAGGYAPYPSSYPPQYQQFRPSQYPPHHPAYSQYPHPHPHPHHYRHSHHPGVPPPGSGGVVLEDRDDKRVPEESRPLLKNYDPEVDGVGKVRPQFQNVKRGKSSVAAKVKIDRGIARLGTSDAVAVPPDSSGGRAAHLSSEDAPTANTGEFAPHTPRRRRRRNPSEKAAAAAAMAAAAAVSMRERKRKDAVAAEAKAVKREVEEARDDGTDDEDDIPNHVTTGTDAASTSMTGVIAMGGMAIVTNPGIRRTTRTSLRAKRAMASAVALRAVAGGSPVKPPKSASEVDFDIADPPTLPITEPSDVPTLESTTLMTEERRPVRTGGGTNSQMGNRRFRALVRDFQPTYLMAKRREKPKMARSVVLIIRHRGGRFLRRDDMDGRLYEVGDEKAEAKTSQALREGLDVRATKTAANTLMGTTAESTSKKRKHIPPSPSLSENEKSSKRSIVKLEGGTGVKDEKAPVRPQPVHAPSYVQASQTSRLPPVATSGGYYPPYPQRYDDPYYGAHYRPNAAATAAYEYRTPTIHLPPGSFDPPSTTHHHHIHQYARGGGYHYPPSYPGYADPREGAYPSPPPSREPGGGSKEVASSPSDAAAFSPPRSHLVKKPKMMPQHLTPIISQSKGHRLE</sequence>
<proteinExistence type="predicted"/>
<feature type="region of interest" description="Disordered" evidence="1">
    <location>
        <begin position="468"/>
        <end position="493"/>
    </location>
</feature>
<dbReference type="Proteomes" id="UP001530315">
    <property type="component" value="Unassembled WGS sequence"/>
</dbReference>
<feature type="compositionally biased region" description="Low complexity" evidence="1">
    <location>
        <begin position="852"/>
        <end position="864"/>
    </location>
</feature>
<dbReference type="EMBL" id="JALLAZ020001709">
    <property type="protein sequence ID" value="KAL3767303.1"/>
    <property type="molecule type" value="Genomic_DNA"/>
</dbReference>
<organism evidence="3 4">
    <name type="scientific">Stephanodiscus triporus</name>
    <dbReference type="NCBI Taxonomy" id="2934178"/>
    <lineage>
        <taxon>Eukaryota</taxon>
        <taxon>Sar</taxon>
        <taxon>Stramenopiles</taxon>
        <taxon>Ochrophyta</taxon>
        <taxon>Bacillariophyta</taxon>
        <taxon>Coscinodiscophyceae</taxon>
        <taxon>Thalassiosirophycidae</taxon>
        <taxon>Stephanodiscales</taxon>
        <taxon>Stephanodiscaceae</taxon>
        <taxon>Stephanodiscus</taxon>
    </lineage>
</organism>
<feature type="region of interest" description="Disordered" evidence="1">
    <location>
        <begin position="794"/>
        <end position="892"/>
    </location>
</feature>
<feature type="region of interest" description="Disordered" evidence="1">
    <location>
        <begin position="681"/>
        <end position="754"/>
    </location>
</feature>
<feature type="compositionally biased region" description="Basic residues" evidence="1">
    <location>
        <begin position="304"/>
        <end position="316"/>
    </location>
</feature>
<evidence type="ECO:0000313" key="3">
    <source>
        <dbReference type="EMBL" id="KAL3767303.1"/>
    </source>
</evidence>
<feature type="compositionally biased region" description="Low complexity" evidence="1">
    <location>
        <begin position="246"/>
        <end position="256"/>
    </location>
</feature>
<feature type="compositionally biased region" description="Low complexity" evidence="1">
    <location>
        <begin position="265"/>
        <end position="289"/>
    </location>
</feature>
<feature type="compositionally biased region" description="Pro residues" evidence="1">
    <location>
        <begin position="190"/>
        <end position="204"/>
    </location>
</feature>
<gene>
    <name evidence="3" type="ORF">ACHAW5_001708</name>
</gene>
<evidence type="ECO:0000313" key="4">
    <source>
        <dbReference type="Proteomes" id="UP001530315"/>
    </source>
</evidence>
<reference evidence="3 4" key="1">
    <citation type="submission" date="2024-10" db="EMBL/GenBank/DDBJ databases">
        <title>Updated reference genomes for cyclostephanoid diatoms.</title>
        <authorList>
            <person name="Roberts W.R."/>
            <person name="Alverson A.J."/>
        </authorList>
    </citation>
    <scope>NUCLEOTIDE SEQUENCE [LARGE SCALE GENOMIC DNA]</scope>
    <source>
        <strain evidence="3 4">AJA276-08</strain>
    </source>
</reference>
<evidence type="ECO:0000259" key="2">
    <source>
        <dbReference type="Pfam" id="PF20710"/>
    </source>
</evidence>
<feature type="compositionally biased region" description="Acidic residues" evidence="1">
    <location>
        <begin position="471"/>
        <end position="482"/>
    </location>
</feature>
<feature type="region of interest" description="Disordered" evidence="1">
    <location>
        <begin position="389"/>
        <end position="436"/>
    </location>
</feature>
<comment type="caution">
    <text evidence="3">The sequence shown here is derived from an EMBL/GenBank/DDBJ whole genome shotgun (WGS) entry which is preliminary data.</text>
</comment>
<dbReference type="AlphaFoldDB" id="A0ABD3MWI0"/>
<accession>A0ABD3MWI0</accession>